<evidence type="ECO:0000256" key="1">
    <source>
        <dbReference type="ARBA" id="ARBA00004479"/>
    </source>
</evidence>
<dbReference type="GO" id="GO:0008305">
    <property type="term" value="C:integrin complex"/>
    <property type="evidence" value="ECO:0007669"/>
    <property type="project" value="InterPro"/>
</dbReference>
<dbReference type="PROSITE" id="PS51470">
    <property type="entry name" value="FG_GAP"/>
    <property type="match status" value="3"/>
</dbReference>
<keyword evidence="6 11" id="KW-0401">Integrin</keyword>
<keyword evidence="8 11" id="KW-0675">Receptor</keyword>
<sequence length="573" mass="62110">MLAVLLHLLLHPGLGVSGALDPRAPLVKRGPPGSLFGLSVALHQQTHNSSAFLLLVGAPKDKAEPHVRANHTDTDLNETEDLIEDMWLGVSVASQKHPAGPILVCGHRFVKLYGASNLRHMIGRCYLRGNDLQHHPTSMHWQNPHQVCSHIGDVSGEVMCNMGISADISQTEVLVGAPGSYEWQGNVHAAWKNPQLLYDPERSSFPNMGKRHAYIGYSVVLATHLLSKDAVTIVTGSVFLAERRNQFLVVSQSLHGQQLGSYYGNALAITDLNNDGWSELLVGAPFFFSPEEEQGGAVYVYHNLAGSLQLLQVLHGPPGSAFGMALSSAGDLDQDGYQDFAVGAPFYQTGSVYIWTGSATGISQEPSQVIRGSEVFPGFRTFGFSLSGGLDVDQNLFPDLLVGSLDDTVALLRARTVIRLNQTLTVTPEILDPASCDDLNSSLENSDLQLENPQHTHRQFALDTNFFLRNQPISSQFGGHVIGESAVKRSGHIGSPLLFTLQVDVVGKPRGSPLHLEVEFSWPLESTSGKWLLYLTEIRLDGTSEQHCITPGNIINPLNLTVTIATTTPSTST</sequence>
<dbReference type="Proteomes" id="UP001148018">
    <property type="component" value="Unassembled WGS sequence"/>
</dbReference>
<evidence type="ECO:0000313" key="14">
    <source>
        <dbReference type="EMBL" id="KAJ3600573.1"/>
    </source>
</evidence>
<dbReference type="InterPro" id="IPR032695">
    <property type="entry name" value="Integrin_dom_sf"/>
</dbReference>
<dbReference type="PANTHER" id="PTHR23220:SF89">
    <property type="entry name" value="INTEGRIN ALPHA-3"/>
    <property type="match status" value="1"/>
</dbReference>
<dbReference type="Pfam" id="PF20806">
    <property type="entry name" value="Integrin_A_Ig_3"/>
    <property type="match status" value="1"/>
</dbReference>
<keyword evidence="15" id="KW-1185">Reference proteome</keyword>
<dbReference type="InterPro" id="IPR013517">
    <property type="entry name" value="FG-GAP"/>
</dbReference>
<keyword evidence="9" id="KW-0325">Glycoprotein</keyword>
<comment type="similarity">
    <text evidence="2 11">Belongs to the integrin alpha chain family.</text>
</comment>
<accession>A0A9Q0E7P5</accession>
<keyword evidence="4" id="KW-0677">Repeat</keyword>
<dbReference type="InterPro" id="IPR028994">
    <property type="entry name" value="Integrin_alpha_N"/>
</dbReference>
<dbReference type="Pfam" id="PF01839">
    <property type="entry name" value="FG-GAP"/>
    <property type="match status" value="2"/>
</dbReference>
<keyword evidence="7" id="KW-0472">Membrane</keyword>
<dbReference type="SUPFAM" id="SSF69179">
    <property type="entry name" value="Integrin domains"/>
    <property type="match status" value="1"/>
</dbReference>
<evidence type="ECO:0000256" key="4">
    <source>
        <dbReference type="ARBA" id="ARBA00022737"/>
    </source>
</evidence>
<evidence type="ECO:0000259" key="13">
    <source>
        <dbReference type="Pfam" id="PF20806"/>
    </source>
</evidence>
<keyword evidence="5 11" id="KW-0130">Cell adhesion</keyword>
<organism evidence="14 15">
    <name type="scientific">Muraenolepis orangiensis</name>
    <name type="common">Patagonian moray cod</name>
    <dbReference type="NCBI Taxonomy" id="630683"/>
    <lineage>
        <taxon>Eukaryota</taxon>
        <taxon>Metazoa</taxon>
        <taxon>Chordata</taxon>
        <taxon>Craniata</taxon>
        <taxon>Vertebrata</taxon>
        <taxon>Euteleostomi</taxon>
        <taxon>Actinopterygii</taxon>
        <taxon>Neopterygii</taxon>
        <taxon>Teleostei</taxon>
        <taxon>Neoteleostei</taxon>
        <taxon>Acanthomorphata</taxon>
        <taxon>Zeiogadaria</taxon>
        <taxon>Gadariae</taxon>
        <taxon>Gadiformes</taxon>
        <taxon>Muraenolepidoidei</taxon>
        <taxon>Muraenolepididae</taxon>
        <taxon>Muraenolepis</taxon>
    </lineage>
</organism>
<dbReference type="GO" id="GO:0007160">
    <property type="term" value="P:cell-matrix adhesion"/>
    <property type="evidence" value="ECO:0007669"/>
    <property type="project" value="TreeGrafter"/>
</dbReference>
<dbReference type="SMART" id="SM00191">
    <property type="entry name" value="Int_alpha"/>
    <property type="match status" value="4"/>
</dbReference>
<dbReference type="SUPFAM" id="SSF69318">
    <property type="entry name" value="Integrin alpha N-terminal domain"/>
    <property type="match status" value="1"/>
</dbReference>
<dbReference type="OrthoDB" id="8886020at2759"/>
<evidence type="ECO:0000313" key="15">
    <source>
        <dbReference type="Proteomes" id="UP001148018"/>
    </source>
</evidence>
<feature type="repeat" description="FG-GAP" evidence="10">
    <location>
        <begin position="309"/>
        <end position="364"/>
    </location>
</feature>
<feature type="repeat" description="FG-GAP" evidence="10">
    <location>
        <begin position="368"/>
        <end position="429"/>
    </location>
</feature>
<gene>
    <name evidence="14" type="ORF">NHX12_031553</name>
</gene>
<comment type="subcellular location">
    <subcellularLocation>
        <location evidence="1 11">Membrane</location>
        <topology evidence="1 11">Single-pass type I membrane protein</topology>
    </subcellularLocation>
</comment>
<evidence type="ECO:0000256" key="12">
    <source>
        <dbReference type="SAM" id="SignalP"/>
    </source>
</evidence>
<dbReference type="PANTHER" id="PTHR23220">
    <property type="entry name" value="INTEGRIN ALPHA"/>
    <property type="match status" value="1"/>
</dbReference>
<feature type="chain" id="PRO_5040512286" description="Integrin alpha third immunoglobulin-like domain-containing protein" evidence="12">
    <location>
        <begin position="16"/>
        <end position="573"/>
    </location>
</feature>
<evidence type="ECO:0000256" key="7">
    <source>
        <dbReference type="ARBA" id="ARBA00023136"/>
    </source>
</evidence>
<dbReference type="InterPro" id="IPR000413">
    <property type="entry name" value="Integrin_alpha"/>
</dbReference>
<dbReference type="EMBL" id="JANIIK010000047">
    <property type="protein sequence ID" value="KAJ3600573.1"/>
    <property type="molecule type" value="Genomic_DNA"/>
</dbReference>
<feature type="domain" description="Integrin alpha third immunoglobulin-like" evidence="13">
    <location>
        <begin position="471"/>
        <end position="571"/>
    </location>
</feature>
<reference evidence="14" key="1">
    <citation type="submission" date="2022-07" db="EMBL/GenBank/DDBJ databases">
        <title>Chromosome-level genome of Muraenolepis orangiensis.</title>
        <authorList>
            <person name="Kim J."/>
        </authorList>
    </citation>
    <scope>NUCLEOTIDE SEQUENCE</scope>
    <source>
        <strain evidence="14">KU_S4_2022</strain>
        <tissue evidence="14">Muscle</tissue>
    </source>
</reference>
<name>A0A9Q0E7P5_9TELE</name>
<evidence type="ECO:0000256" key="10">
    <source>
        <dbReference type="PROSITE-ProRule" id="PRU00803"/>
    </source>
</evidence>
<dbReference type="PRINTS" id="PR01185">
    <property type="entry name" value="INTEGRINA"/>
</dbReference>
<evidence type="ECO:0000256" key="8">
    <source>
        <dbReference type="ARBA" id="ARBA00023170"/>
    </source>
</evidence>
<proteinExistence type="inferred from homology"/>
<feature type="repeat" description="FG-GAP" evidence="10">
    <location>
        <begin position="249"/>
        <end position="308"/>
    </location>
</feature>
<dbReference type="InterPro" id="IPR013519">
    <property type="entry name" value="Int_alpha_beta-p"/>
</dbReference>
<dbReference type="GO" id="GO:0005178">
    <property type="term" value="F:integrin binding"/>
    <property type="evidence" value="ECO:0007669"/>
    <property type="project" value="TreeGrafter"/>
</dbReference>
<evidence type="ECO:0000256" key="6">
    <source>
        <dbReference type="ARBA" id="ARBA00023037"/>
    </source>
</evidence>
<evidence type="ECO:0000256" key="2">
    <source>
        <dbReference type="ARBA" id="ARBA00008054"/>
    </source>
</evidence>
<keyword evidence="3 12" id="KW-0732">Signal</keyword>
<dbReference type="GO" id="GO:0033627">
    <property type="term" value="P:cell adhesion mediated by integrin"/>
    <property type="evidence" value="ECO:0007669"/>
    <property type="project" value="TreeGrafter"/>
</dbReference>
<dbReference type="Gene3D" id="2.60.40.1530">
    <property type="entry name" value="ntegrin, alpha v. Chain A, domain 4"/>
    <property type="match status" value="1"/>
</dbReference>
<evidence type="ECO:0000256" key="11">
    <source>
        <dbReference type="RuleBase" id="RU003762"/>
    </source>
</evidence>
<feature type="signal peptide" evidence="12">
    <location>
        <begin position="1"/>
        <end position="15"/>
    </location>
</feature>
<evidence type="ECO:0000256" key="9">
    <source>
        <dbReference type="ARBA" id="ARBA00023180"/>
    </source>
</evidence>
<dbReference type="InterPro" id="IPR048286">
    <property type="entry name" value="Integrin_alpha_Ig-like_3"/>
</dbReference>
<dbReference type="GO" id="GO:0050900">
    <property type="term" value="P:leukocyte migration"/>
    <property type="evidence" value="ECO:0007669"/>
    <property type="project" value="TreeGrafter"/>
</dbReference>
<dbReference type="GO" id="GO:0009897">
    <property type="term" value="C:external side of plasma membrane"/>
    <property type="evidence" value="ECO:0007669"/>
    <property type="project" value="TreeGrafter"/>
</dbReference>
<evidence type="ECO:0000256" key="5">
    <source>
        <dbReference type="ARBA" id="ARBA00022889"/>
    </source>
</evidence>
<dbReference type="GO" id="GO:0098609">
    <property type="term" value="P:cell-cell adhesion"/>
    <property type="evidence" value="ECO:0007669"/>
    <property type="project" value="TreeGrafter"/>
</dbReference>
<comment type="caution">
    <text evidence="14">The sequence shown here is derived from an EMBL/GenBank/DDBJ whole genome shotgun (WGS) entry which is preliminary data.</text>
</comment>
<evidence type="ECO:0000256" key="3">
    <source>
        <dbReference type="ARBA" id="ARBA00022729"/>
    </source>
</evidence>
<dbReference type="AlphaFoldDB" id="A0A9Q0E7P5"/>
<dbReference type="GO" id="GO:0007229">
    <property type="term" value="P:integrin-mediated signaling pathway"/>
    <property type="evidence" value="ECO:0007669"/>
    <property type="project" value="UniProtKB-KW"/>
</dbReference>
<protein>
    <recommendedName>
        <fullName evidence="13">Integrin alpha third immunoglobulin-like domain-containing protein</fullName>
    </recommendedName>
</protein>
<dbReference type="Gene3D" id="2.130.10.130">
    <property type="entry name" value="Integrin alpha, N-terminal"/>
    <property type="match status" value="1"/>
</dbReference>